<evidence type="ECO:0000313" key="2">
    <source>
        <dbReference type="EMBL" id="RAH78430.1"/>
    </source>
</evidence>
<keyword evidence="3" id="KW-1185">Reference proteome</keyword>
<name>A0A8T8WRX7_ASPJA</name>
<protein>
    <submittedName>
        <fullName evidence="2">Uncharacterized protein</fullName>
    </submittedName>
</protein>
<reference evidence="2 3" key="1">
    <citation type="submission" date="2018-02" db="EMBL/GenBank/DDBJ databases">
        <title>The genomes of Aspergillus section Nigri reveals drivers in fungal speciation.</title>
        <authorList>
            <consortium name="DOE Joint Genome Institute"/>
            <person name="Vesth T.C."/>
            <person name="Nybo J."/>
            <person name="Theobald S."/>
            <person name="Brandl J."/>
            <person name="Frisvad J.C."/>
            <person name="Nielsen K.F."/>
            <person name="Lyhne E.K."/>
            <person name="Kogle M.E."/>
            <person name="Kuo A."/>
            <person name="Riley R."/>
            <person name="Clum A."/>
            <person name="Nolan M."/>
            <person name="Lipzen A."/>
            <person name="Salamov A."/>
            <person name="Henrissat B."/>
            <person name="Wiebenga A."/>
            <person name="De vries R.P."/>
            <person name="Grigoriev I.V."/>
            <person name="Mortensen U.H."/>
            <person name="Andersen M.R."/>
            <person name="Baker S.E."/>
        </authorList>
    </citation>
    <scope>NUCLEOTIDE SEQUENCE [LARGE SCALE GENOMIC DNA]</scope>
    <source>
        <strain evidence="2 3">CBS 114.51</strain>
    </source>
</reference>
<feature type="compositionally biased region" description="Polar residues" evidence="1">
    <location>
        <begin position="122"/>
        <end position="134"/>
    </location>
</feature>
<dbReference type="Proteomes" id="UP000249497">
    <property type="component" value="Unassembled WGS sequence"/>
</dbReference>
<dbReference type="GeneID" id="37172011"/>
<evidence type="ECO:0000313" key="3">
    <source>
        <dbReference type="Proteomes" id="UP000249497"/>
    </source>
</evidence>
<dbReference type="RefSeq" id="XP_025524324.1">
    <property type="nucleotide sequence ID" value="XM_025668319.1"/>
</dbReference>
<gene>
    <name evidence="2" type="ORF">BO86DRAFT_320875</name>
</gene>
<dbReference type="EMBL" id="KZ824827">
    <property type="protein sequence ID" value="RAH78430.1"/>
    <property type="molecule type" value="Genomic_DNA"/>
</dbReference>
<feature type="compositionally biased region" description="Polar residues" evidence="1">
    <location>
        <begin position="310"/>
        <end position="328"/>
    </location>
</feature>
<organism evidence="2 3">
    <name type="scientific">Aspergillus japonicus CBS 114.51</name>
    <dbReference type="NCBI Taxonomy" id="1448312"/>
    <lineage>
        <taxon>Eukaryota</taxon>
        <taxon>Fungi</taxon>
        <taxon>Dikarya</taxon>
        <taxon>Ascomycota</taxon>
        <taxon>Pezizomycotina</taxon>
        <taxon>Eurotiomycetes</taxon>
        <taxon>Eurotiomycetidae</taxon>
        <taxon>Eurotiales</taxon>
        <taxon>Aspergillaceae</taxon>
        <taxon>Aspergillus</taxon>
        <taxon>Aspergillus subgen. Circumdati</taxon>
    </lineage>
</organism>
<dbReference type="OrthoDB" id="6513042at2759"/>
<feature type="region of interest" description="Disordered" evidence="1">
    <location>
        <begin position="496"/>
        <end position="515"/>
    </location>
</feature>
<feature type="region of interest" description="Disordered" evidence="1">
    <location>
        <begin position="466"/>
        <end position="486"/>
    </location>
</feature>
<feature type="region of interest" description="Disordered" evidence="1">
    <location>
        <begin position="208"/>
        <end position="257"/>
    </location>
</feature>
<sequence>MNKPPGAYKISSQSRSKLNAFRYSKDAQTLDKTPQKPATTDHANKENQTSWLNGVVEKQQPESDINPPTIEVTEPKPIRECPQTPGNRIPLADLISNAEDAFNSAPGQEFTPEDYVTWQHAPASSNADPMSQTPALHGKKRRRNSSPTSSPLAATSKSKRRESIDLPNDQSLIRTPQHDLATELWNNYVGKSLANGTGELPQPRFAHLLSSSPQTPVSARTGRGSSGLRRSNSCNAEWPTSKAKRKRVDNERFGTGRSIFSRTRSNVVNSGNNQASNLSTLVRQMEKTLQKVPERSFAPDSSPVPKRGNASKSHLASPTDGRSPSSSPKKTDNAIVSVGAENAPQTAEIVDDLSSDYGDDDFDDDFLELAEASMDPFVDTNPSRDVAEDIQPATSTSMPPNGGAPLLQKRVTFATTGTATSKLDVTMTNENEFELNGDEFDDDFDDDFSDNIEDLLAECDKTPSVKLARPIPKGPNVPEQPLSGTGPQRYFASAVGTSNETRKDPDISSGDEFDDGSLDMDAIEHSMRQSGNLRSRQAIKRYLIIDIAESAYTNPRGRVQPEQVSPLHALKAPIIDTVNRCYSYKMSGLRKTKKWLFFGSPGSIARVPRNRIFI</sequence>
<evidence type="ECO:0000256" key="1">
    <source>
        <dbReference type="SAM" id="MobiDB-lite"/>
    </source>
</evidence>
<feature type="compositionally biased region" description="Low complexity" evidence="1">
    <location>
        <begin position="218"/>
        <end position="233"/>
    </location>
</feature>
<accession>A0A8T8WRX7</accession>
<feature type="region of interest" description="Disordered" evidence="1">
    <location>
        <begin position="122"/>
        <end position="175"/>
    </location>
</feature>
<feature type="region of interest" description="Disordered" evidence="1">
    <location>
        <begin position="286"/>
        <end position="332"/>
    </location>
</feature>
<proteinExistence type="predicted"/>
<feature type="compositionally biased region" description="Low complexity" evidence="1">
    <location>
        <begin position="145"/>
        <end position="156"/>
    </location>
</feature>
<dbReference type="AlphaFoldDB" id="A0A8T8WRX7"/>
<feature type="region of interest" description="Disordered" evidence="1">
    <location>
        <begin position="1"/>
        <end position="90"/>
    </location>
</feature>